<organism evidence="4 7">
    <name type="scientific">Phocaeicola dorei</name>
    <dbReference type="NCBI Taxonomy" id="357276"/>
    <lineage>
        <taxon>Bacteria</taxon>
        <taxon>Pseudomonadati</taxon>
        <taxon>Bacteroidota</taxon>
        <taxon>Bacteroidia</taxon>
        <taxon>Bacteroidales</taxon>
        <taxon>Bacteroidaceae</taxon>
        <taxon>Phocaeicola</taxon>
    </lineage>
</organism>
<protein>
    <submittedName>
        <fullName evidence="4">Uncharacterized protein</fullName>
    </submittedName>
</protein>
<dbReference type="EMBL" id="VVZB01000001">
    <property type="protein sequence ID" value="KAA5386468.1"/>
    <property type="molecule type" value="Genomic_DNA"/>
</dbReference>
<reference evidence="7 8" key="3">
    <citation type="journal article" date="2019" name="Nat. Microbiol.">
        <title>Genomic variation and strain-specific functional adaptation in the human gut microbiome during early life.</title>
        <authorList>
            <person name="Vatanen T."/>
            <person name="Plichta D.R."/>
            <person name="Somani J."/>
            <person name="Munch P.C."/>
            <person name="Arthur T.D."/>
            <person name="Hall A.B."/>
            <person name="Rudolf S."/>
            <person name="Oakeley E.J."/>
            <person name="Ke X."/>
            <person name="Young R.A."/>
            <person name="Haiser H.J."/>
            <person name="Kolde R."/>
            <person name="Yassour M."/>
            <person name="Luopajarvi K."/>
            <person name="Siljander H."/>
            <person name="Virtanen S.M."/>
            <person name="Ilonen J."/>
            <person name="Uibo R."/>
            <person name="Tillmann V."/>
            <person name="Mokurov S."/>
            <person name="Dorshakova N."/>
            <person name="Porter J.A."/>
            <person name="McHardy A.C."/>
            <person name="Lahdesmaki H."/>
            <person name="Vlamakis H."/>
            <person name="Huttenhower C."/>
            <person name="Knip M."/>
            <person name="Xavier R.J."/>
        </authorList>
    </citation>
    <scope>NUCLEOTIDE SEQUENCE [LARGE SCALE GENOMIC DNA]</scope>
    <source>
        <strain evidence="4 7">RJX1047</strain>
        <strain evidence="5 8">RJX1052</strain>
    </source>
</reference>
<reference evidence="9 10" key="2">
    <citation type="journal article" date="2019" name="Nat. Med.">
        <title>A library of human gut bacterial isolates paired with longitudinal multiomics data enables mechanistic microbiome research.</title>
        <authorList>
            <person name="Poyet M."/>
            <person name="Groussin M."/>
            <person name="Gibbons S.M."/>
            <person name="Avila-Pacheco J."/>
            <person name="Jiang X."/>
            <person name="Kearney S.M."/>
            <person name="Perrotta A.R."/>
            <person name="Berdy B."/>
            <person name="Zhao S."/>
            <person name="Lieberman T.D."/>
            <person name="Swanson P.K."/>
            <person name="Smith M."/>
            <person name="Roesemann S."/>
            <person name="Alexander J.E."/>
            <person name="Rich S.A."/>
            <person name="Livny J."/>
            <person name="Vlamakis H."/>
            <person name="Clish C."/>
            <person name="Bullock K."/>
            <person name="Deik A."/>
            <person name="Scott J."/>
            <person name="Pierce K.A."/>
            <person name="Xavier R.J."/>
            <person name="Alm E.J."/>
        </authorList>
    </citation>
    <scope>NUCLEOTIDE SEQUENCE [LARGE SCALE GENOMIC DNA]</scope>
    <source>
        <strain evidence="1 10">BIOML-A25</strain>
        <strain evidence="2 9">BIOML-A5</strain>
    </source>
</reference>
<dbReference type="EMBL" id="SLTX01000001">
    <property type="protein sequence ID" value="TDB08733.1"/>
    <property type="molecule type" value="Genomic_DNA"/>
</dbReference>
<dbReference type="EMBL" id="VVZV01000012">
    <property type="protein sequence ID" value="KAA5318986.1"/>
    <property type="molecule type" value="Genomic_DNA"/>
</dbReference>
<evidence type="ECO:0000313" key="1">
    <source>
        <dbReference type="EMBL" id="KAA5318986.1"/>
    </source>
</evidence>
<evidence type="ECO:0000313" key="9">
    <source>
        <dbReference type="Proteomes" id="UP000347681"/>
    </source>
</evidence>
<dbReference type="Proteomes" id="UP000294834">
    <property type="component" value="Unassembled WGS sequence"/>
</dbReference>
<reference evidence="3 6" key="1">
    <citation type="submission" date="2018-08" db="EMBL/GenBank/DDBJ databases">
        <title>A genome reference for cultivated species of the human gut microbiota.</title>
        <authorList>
            <person name="Zou Y."/>
            <person name="Xue W."/>
            <person name="Luo G."/>
        </authorList>
    </citation>
    <scope>NUCLEOTIDE SEQUENCE [LARGE SCALE GENOMIC DNA]</scope>
    <source>
        <strain evidence="3 6">AF14-1AC</strain>
    </source>
</reference>
<accession>A0A1Y3ZD60</accession>
<dbReference type="Proteomes" id="UP000294527">
    <property type="component" value="Unassembled WGS sequence"/>
</dbReference>
<name>A0A1Y3ZD60_9BACT</name>
<comment type="caution">
    <text evidence="4">The sequence shown here is derived from an EMBL/GenBank/DDBJ whole genome shotgun (WGS) entry which is preliminary data.</text>
</comment>
<evidence type="ECO:0000313" key="5">
    <source>
        <dbReference type="EMBL" id="TDB08733.1"/>
    </source>
</evidence>
<evidence type="ECO:0000313" key="3">
    <source>
        <dbReference type="EMBL" id="RGV81530.1"/>
    </source>
</evidence>
<evidence type="ECO:0000313" key="2">
    <source>
        <dbReference type="EMBL" id="KAA5386468.1"/>
    </source>
</evidence>
<dbReference type="Proteomes" id="UP000481700">
    <property type="component" value="Unassembled WGS sequence"/>
</dbReference>
<dbReference type="AlphaFoldDB" id="A0A1Y3ZD60"/>
<evidence type="ECO:0000313" key="6">
    <source>
        <dbReference type="Proteomes" id="UP000283678"/>
    </source>
</evidence>
<gene>
    <name evidence="3" type="ORF">DWW04_02310</name>
    <name evidence="4" type="ORF">E1I98_20320</name>
    <name evidence="5" type="ORF">E1J06_15845</name>
    <name evidence="2" type="ORF">F2Y61_01165</name>
    <name evidence="1" type="ORF">F2Z07_12530</name>
</gene>
<dbReference type="EMBL" id="SLTU01000002">
    <property type="protein sequence ID" value="TDA73677.1"/>
    <property type="molecule type" value="Genomic_DNA"/>
</dbReference>
<dbReference type="EMBL" id="QRZL01000001">
    <property type="protein sequence ID" value="RGV81530.1"/>
    <property type="molecule type" value="Genomic_DNA"/>
</dbReference>
<dbReference type="Proteomes" id="UP000283678">
    <property type="component" value="Unassembled WGS sequence"/>
</dbReference>
<evidence type="ECO:0000313" key="10">
    <source>
        <dbReference type="Proteomes" id="UP000481700"/>
    </source>
</evidence>
<evidence type="ECO:0000313" key="8">
    <source>
        <dbReference type="Proteomes" id="UP000294834"/>
    </source>
</evidence>
<evidence type="ECO:0000313" key="4">
    <source>
        <dbReference type="EMBL" id="TDA73677.1"/>
    </source>
</evidence>
<proteinExistence type="predicted"/>
<sequence>MSTRVGQSASCFRFLLRDILGFPGYDEANSCGFDLITFCKPIGEYLLHSHRELGYGKVCLFGKELKAAVLHRNTALQCQHLVFDSLEGP</sequence>
<evidence type="ECO:0000313" key="7">
    <source>
        <dbReference type="Proteomes" id="UP000294527"/>
    </source>
</evidence>
<dbReference type="Proteomes" id="UP000347681">
    <property type="component" value="Unassembled WGS sequence"/>
</dbReference>